<dbReference type="PROSITE" id="PS51012">
    <property type="entry name" value="ABC_TM2"/>
    <property type="match status" value="1"/>
</dbReference>
<evidence type="ECO:0000256" key="2">
    <source>
        <dbReference type="ARBA" id="ARBA00022692"/>
    </source>
</evidence>
<feature type="transmembrane region" description="Helical" evidence="5">
    <location>
        <begin position="172"/>
        <end position="191"/>
    </location>
</feature>
<evidence type="ECO:0000256" key="4">
    <source>
        <dbReference type="ARBA" id="ARBA00023136"/>
    </source>
</evidence>
<evidence type="ECO:0000256" key="1">
    <source>
        <dbReference type="ARBA" id="ARBA00004141"/>
    </source>
</evidence>
<keyword evidence="5" id="KW-0813">Transport</keyword>
<evidence type="ECO:0000256" key="5">
    <source>
        <dbReference type="RuleBase" id="RU361157"/>
    </source>
</evidence>
<feature type="transmembrane region" description="Helical" evidence="5">
    <location>
        <begin position="140"/>
        <end position="160"/>
    </location>
</feature>
<protein>
    <recommendedName>
        <fullName evidence="5">Transport permease protein</fullName>
    </recommendedName>
</protein>
<evidence type="ECO:0000259" key="6">
    <source>
        <dbReference type="PROSITE" id="PS51012"/>
    </source>
</evidence>
<comment type="caution">
    <text evidence="7">The sequence shown here is derived from an EMBL/GenBank/DDBJ whole genome shotgun (WGS) entry which is preliminary data.</text>
</comment>
<dbReference type="PANTHER" id="PTHR43229">
    <property type="entry name" value="NODULATION PROTEIN J"/>
    <property type="match status" value="1"/>
</dbReference>
<dbReference type="PIRSF" id="PIRSF006648">
    <property type="entry name" value="DrrB"/>
    <property type="match status" value="1"/>
</dbReference>
<dbReference type="RefSeq" id="WP_270026837.1">
    <property type="nucleotide sequence ID" value="NZ_JAPDDP010000036.1"/>
</dbReference>
<feature type="transmembrane region" description="Helical" evidence="5">
    <location>
        <begin position="26"/>
        <end position="48"/>
    </location>
</feature>
<dbReference type="InterPro" id="IPR047817">
    <property type="entry name" value="ABC2_TM_bact-type"/>
</dbReference>
<dbReference type="Pfam" id="PF01061">
    <property type="entry name" value="ABC2_membrane"/>
    <property type="match status" value="1"/>
</dbReference>
<accession>A0A9X3NCB1</accession>
<reference evidence="7" key="1">
    <citation type="submission" date="2022-10" db="EMBL/GenBank/DDBJ databases">
        <title>The WGS of Solirubrobacter phytolaccae KCTC 29190.</title>
        <authorList>
            <person name="Jiang Z."/>
        </authorList>
    </citation>
    <scope>NUCLEOTIDE SEQUENCE</scope>
    <source>
        <strain evidence="7">KCTC 29190</strain>
    </source>
</reference>
<feature type="domain" description="ABC transmembrane type-2" evidence="6">
    <location>
        <begin position="24"/>
        <end position="260"/>
    </location>
</feature>
<dbReference type="Proteomes" id="UP001147653">
    <property type="component" value="Unassembled WGS sequence"/>
</dbReference>
<dbReference type="GO" id="GO:0140359">
    <property type="term" value="F:ABC-type transporter activity"/>
    <property type="evidence" value="ECO:0007669"/>
    <property type="project" value="InterPro"/>
</dbReference>
<evidence type="ECO:0000256" key="3">
    <source>
        <dbReference type="ARBA" id="ARBA00022989"/>
    </source>
</evidence>
<name>A0A9X3NCB1_9ACTN</name>
<comment type="subcellular location">
    <subcellularLocation>
        <location evidence="5">Cell membrane</location>
        <topology evidence="5">Multi-pass membrane protein</topology>
    </subcellularLocation>
    <subcellularLocation>
        <location evidence="1">Membrane</location>
        <topology evidence="1">Multi-pass membrane protein</topology>
    </subcellularLocation>
</comment>
<feature type="transmembrane region" description="Helical" evidence="5">
    <location>
        <begin position="235"/>
        <end position="254"/>
    </location>
</feature>
<evidence type="ECO:0000313" key="8">
    <source>
        <dbReference type="Proteomes" id="UP001147653"/>
    </source>
</evidence>
<dbReference type="GO" id="GO:0043190">
    <property type="term" value="C:ATP-binding cassette (ABC) transporter complex"/>
    <property type="evidence" value="ECO:0007669"/>
    <property type="project" value="InterPro"/>
</dbReference>
<keyword evidence="2 5" id="KW-0812">Transmembrane</keyword>
<keyword evidence="3 5" id="KW-1133">Transmembrane helix</keyword>
<dbReference type="AlphaFoldDB" id="A0A9X3NCB1"/>
<dbReference type="InterPro" id="IPR013525">
    <property type="entry name" value="ABC2_TM"/>
</dbReference>
<comment type="similarity">
    <text evidence="5">Belongs to the ABC-2 integral membrane protein family.</text>
</comment>
<proteinExistence type="inferred from homology"/>
<gene>
    <name evidence="7" type="ORF">OJ997_19325</name>
</gene>
<dbReference type="PANTHER" id="PTHR43229:SF2">
    <property type="entry name" value="NODULATION PROTEIN J"/>
    <property type="match status" value="1"/>
</dbReference>
<organism evidence="7 8">
    <name type="scientific">Solirubrobacter phytolaccae</name>
    <dbReference type="NCBI Taxonomy" id="1404360"/>
    <lineage>
        <taxon>Bacteria</taxon>
        <taxon>Bacillati</taxon>
        <taxon>Actinomycetota</taxon>
        <taxon>Thermoleophilia</taxon>
        <taxon>Solirubrobacterales</taxon>
        <taxon>Solirubrobacteraceae</taxon>
        <taxon>Solirubrobacter</taxon>
    </lineage>
</organism>
<feature type="transmembrane region" description="Helical" evidence="5">
    <location>
        <begin position="60"/>
        <end position="82"/>
    </location>
</feature>
<feature type="transmembrane region" description="Helical" evidence="5">
    <location>
        <begin position="103"/>
        <end position="128"/>
    </location>
</feature>
<sequence length="262" mass="27746">MIATLNEVRLLSGRSLRHIPRIPEKVFGTLLMPLVFVLLFAYVFGSAIDVPGGGDYHEYLVSGIFAQAMIGTIPGIAVGVASDIRSGLMDRLRALPISRGSVVAGRTVAELVELIAGTLVTVACGLIVGWAPHGSVLETLGAFGLLIVMAFAVTWAGVWLGLMVRDPDGADGIAMSIIFPMMFLSGIFVPVGGLPDGLRQIAEWNPVTALATACRDLFGSPTGIVPDVWPLQHPILASLAWAAALLAIFVPLSVRRYRSLGY</sequence>
<keyword evidence="5" id="KW-1003">Cell membrane</keyword>
<keyword evidence="4 5" id="KW-0472">Membrane</keyword>
<keyword evidence="8" id="KW-1185">Reference proteome</keyword>
<dbReference type="EMBL" id="JAPDDP010000036">
    <property type="protein sequence ID" value="MDA0182469.1"/>
    <property type="molecule type" value="Genomic_DNA"/>
</dbReference>
<dbReference type="InterPro" id="IPR051784">
    <property type="entry name" value="Nod_factor_ABC_transporter"/>
</dbReference>
<dbReference type="InterPro" id="IPR000412">
    <property type="entry name" value="ABC_2_transport"/>
</dbReference>
<evidence type="ECO:0000313" key="7">
    <source>
        <dbReference type="EMBL" id="MDA0182469.1"/>
    </source>
</evidence>